<dbReference type="InterPro" id="IPR025889">
    <property type="entry name" value="GSP17M-like_dom"/>
</dbReference>
<evidence type="ECO:0000256" key="2">
    <source>
        <dbReference type="SAM" id="Phobius"/>
    </source>
</evidence>
<evidence type="ECO:0000256" key="1">
    <source>
        <dbReference type="SAM" id="MobiDB-lite"/>
    </source>
</evidence>
<gene>
    <name evidence="4" type="ORF">N8K70_07225</name>
</gene>
<name>A0AA97I720_9MICO</name>
<feature type="transmembrane region" description="Helical" evidence="2">
    <location>
        <begin position="93"/>
        <end position="112"/>
    </location>
</feature>
<dbReference type="RefSeq" id="WP_317140922.1">
    <property type="nucleotide sequence ID" value="NZ_CP118157.1"/>
</dbReference>
<dbReference type="AlphaFoldDB" id="A0AA97I720"/>
<feature type="compositionally biased region" description="Low complexity" evidence="1">
    <location>
        <begin position="193"/>
        <end position="211"/>
    </location>
</feature>
<dbReference type="KEGG" id="mbet:N8K70_07225"/>
<feature type="region of interest" description="Disordered" evidence="1">
    <location>
        <begin position="153"/>
        <end position="224"/>
    </location>
</feature>
<evidence type="ECO:0000313" key="4">
    <source>
        <dbReference type="EMBL" id="WOF24449.1"/>
    </source>
</evidence>
<keyword evidence="2" id="KW-0812">Transmembrane</keyword>
<sequence length="224" mass="23338">MSMTSGLGKAPEIGEKIASFRDYDGALKAVSKLIEADVPAREIAIVGSALRSVEKVTGRLGWAQAAWSGALNGVLLGLLFGSMVLIWTPSLPMGAFVGMLLLGVAMGMVFRLTSYMIVRRRRDFASVMQVTADHYEVAVQPSSVGKARQILGAAPEAPAPVDPRTLSEPPRYGVRVDPQTGEPLGSRPVAETPGADAGSDPGAAAGDGSPEPGEPRATDPDARD</sequence>
<evidence type="ECO:0000259" key="3">
    <source>
        <dbReference type="Pfam" id="PF11181"/>
    </source>
</evidence>
<dbReference type="Proteomes" id="UP001305498">
    <property type="component" value="Chromosome"/>
</dbReference>
<keyword evidence="5" id="KW-1185">Reference proteome</keyword>
<dbReference type="Pfam" id="PF11181">
    <property type="entry name" value="YflT"/>
    <property type="match status" value="1"/>
</dbReference>
<dbReference type="EMBL" id="CP118157">
    <property type="protein sequence ID" value="WOF24449.1"/>
    <property type="molecule type" value="Genomic_DNA"/>
</dbReference>
<feature type="compositionally biased region" description="Basic and acidic residues" evidence="1">
    <location>
        <begin position="213"/>
        <end position="224"/>
    </location>
</feature>
<organism evidence="4 5">
    <name type="scientific">Microbacterium betulae</name>
    <dbReference type="NCBI Taxonomy" id="2981139"/>
    <lineage>
        <taxon>Bacteria</taxon>
        <taxon>Bacillati</taxon>
        <taxon>Actinomycetota</taxon>
        <taxon>Actinomycetes</taxon>
        <taxon>Micrococcales</taxon>
        <taxon>Microbacteriaceae</taxon>
        <taxon>Microbacterium</taxon>
    </lineage>
</organism>
<proteinExistence type="predicted"/>
<accession>A0AA97I720</accession>
<protein>
    <recommendedName>
        <fullName evidence="3">General stress protein 17M-like domain-containing protein</fullName>
    </recommendedName>
</protein>
<keyword evidence="2" id="KW-0472">Membrane</keyword>
<feature type="domain" description="General stress protein 17M-like" evidence="3">
    <location>
        <begin position="15"/>
        <end position="83"/>
    </location>
</feature>
<keyword evidence="2" id="KW-1133">Transmembrane helix</keyword>
<feature type="transmembrane region" description="Helical" evidence="2">
    <location>
        <begin position="65"/>
        <end position="87"/>
    </location>
</feature>
<reference evidence="4 5" key="1">
    <citation type="submission" date="2023-02" db="EMBL/GenBank/DDBJ databases">
        <title>Microbacterium betulae sp. nov., isolated from birch wood.</title>
        <authorList>
            <person name="Pasciak M."/>
            <person name="Pawlik K.J."/>
            <person name="Martynowski D."/>
            <person name="Laczmanski L."/>
            <person name="Ciekot J."/>
            <person name="Szponar B."/>
            <person name="Wojcik-Fatla A."/>
            <person name="Mackiewicz B."/>
            <person name="Farian E."/>
            <person name="Cholewa G."/>
            <person name="Cholewa A."/>
            <person name="Dutkiewicz J."/>
        </authorList>
    </citation>
    <scope>NUCLEOTIDE SEQUENCE [LARGE SCALE GENOMIC DNA]</scope>
    <source>
        <strain evidence="4 5">AB</strain>
    </source>
</reference>
<evidence type="ECO:0000313" key="5">
    <source>
        <dbReference type="Proteomes" id="UP001305498"/>
    </source>
</evidence>